<comment type="caution">
    <text evidence="2">The sequence shown here is derived from an EMBL/GenBank/DDBJ whole genome shotgun (WGS) entry which is preliminary data.</text>
</comment>
<organism evidence="2 3">
    <name type="scientific">Pyxidicoccus fallax</name>
    <dbReference type="NCBI Taxonomy" id="394095"/>
    <lineage>
        <taxon>Bacteria</taxon>
        <taxon>Pseudomonadati</taxon>
        <taxon>Myxococcota</taxon>
        <taxon>Myxococcia</taxon>
        <taxon>Myxococcales</taxon>
        <taxon>Cystobacterineae</taxon>
        <taxon>Myxococcaceae</taxon>
        <taxon>Pyxidicoccus</taxon>
    </lineage>
</organism>
<protein>
    <submittedName>
        <fullName evidence="2">Uncharacterized protein</fullName>
    </submittedName>
</protein>
<accession>A0A848LKW1</accession>
<reference evidence="2 3" key="1">
    <citation type="submission" date="2020-04" db="EMBL/GenBank/DDBJ databases">
        <title>Draft genome of Pyxidicoccus fallax type strain.</title>
        <authorList>
            <person name="Whitworth D.E."/>
        </authorList>
    </citation>
    <scope>NUCLEOTIDE SEQUENCE [LARGE SCALE GENOMIC DNA]</scope>
    <source>
        <strain evidence="2 3">DSM 14698</strain>
    </source>
</reference>
<proteinExistence type="predicted"/>
<dbReference type="RefSeq" id="WP_169347553.1">
    <property type="nucleotide sequence ID" value="NZ_JABBJJ010000130.1"/>
</dbReference>
<dbReference type="EMBL" id="JABBJJ010000130">
    <property type="protein sequence ID" value="NMO18284.1"/>
    <property type="molecule type" value="Genomic_DNA"/>
</dbReference>
<keyword evidence="1" id="KW-0732">Signal</keyword>
<sequence length="95" mass="10718">MRRLASVAVVMGLWVAPSAALAQAQSKDTVKVIREEDRTVFKKKTVIDFTDVAVEGELTKPEGSYVLHRKKTDFQSLIKVRENFDPELQKSVDNL</sequence>
<evidence type="ECO:0000313" key="2">
    <source>
        <dbReference type="EMBL" id="NMO18284.1"/>
    </source>
</evidence>
<dbReference type="Proteomes" id="UP000518300">
    <property type="component" value="Unassembled WGS sequence"/>
</dbReference>
<keyword evidence="3" id="KW-1185">Reference proteome</keyword>
<name>A0A848LKW1_9BACT</name>
<evidence type="ECO:0000256" key="1">
    <source>
        <dbReference type="SAM" id="SignalP"/>
    </source>
</evidence>
<feature type="chain" id="PRO_5032454280" evidence="1">
    <location>
        <begin position="23"/>
        <end position="95"/>
    </location>
</feature>
<evidence type="ECO:0000313" key="3">
    <source>
        <dbReference type="Proteomes" id="UP000518300"/>
    </source>
</evidence>
<dbReference type="AlphaFoldDB" id="A0A848LKW1"/>
<gene>
    <name evidence="2" type="ORF">HG543_25995</name>
</gene>
<feature type="signal peptide" evidence="1">
    <location>
        <begin position="1"/>
        <end position="22"/>
    </location>
</feature>